<dbReference type="PANTHER" id="PTHR43280">
    <property type="entry name" value="ARAC-FAMILY TRANSCRIPTIONAL REGULATOR"/>
    <property type="match status" value="1"/>
</dbReference>
<evidence type="ECO:0000313" key="7">
    <source>
        <dbReference type="Proteomes" id="UP000071561"/>
    </source>
</evidence>
<evidence type="ECO:0000256" key="4">
    <source>
        <dbReference type="SAM" id="Phobius"/>
    </source>
</evidence>
<evidence type="ECO:0000256" key="2">
    <source>
        <dbReference type="ARBA" id="ARBA00023125"/>
    </source>
</evidence>
<dbReference type="PANTHER" id="PTHR43280:SF2">
    <property type="entry name" value="HTH-TYPE TRANSCRIPTIONAL REGULATOR EXSA"/>
    <property type="match status" value="1"/>
</dbReference>
<dbReference type="InterPro" id="IPR018060">
    <property type="entry name" value="HTH_AraC"/>
</dbReference>
<feature type="transmembrane region" description="Helical" evidence="4">
    <location>
        <begin position="6"/>
        <end position="26"/>
    </location>
</feature>
<dbReference type="Proteomes" id="UP000071561">
    <property type="component" value="Chromosome"/>
</dbReference>
<dbReference type="Gene3D" id="1.10.10.60">
    <property type="entry name" value="Homeodomain-like"/>
    <property type="match status" value="1"/>
</dbReference>
<reference evidence="6 7" key="1">
    <citation type="submission" date="2016-03" db="EMBL/GenBank/DDBJ databases">
        <title>Complete genome sequence of Pedobacter cryoconitis PAMC 27485.</title>
        <authorList>
            <person name="Lee J."/>
            <person name="Kim O.-S."/>
        </authorList>
    </citation>
    <scope>NUCLEOTIDE SEQUENCE [LARGE SCALE GENOMIC DNA]</scope>
    <source>
        <strain evidence="6 7">PAMC 27485</strain>
    </source>
</reference>
<name>A0A127V787_9SPHI</name>
<feature type="domain" description="HTH araC/xylS-type" evidence="5">
    <location>
        <begin position="259"/>
        <end position="350"/>
    </location>
</feature>
<organism evidence="6 7">
    <name type="scientific">Pedobacter cryoconitis</name>
    <dbReference type="NCBI Taxonomy" id="188932"/>
    <lineage>
        <taxon>Bacteria</taxon>
        <taxon>Pseudomonadati</taxon>
        <taxon>Bacteroidota</taxon>
        <taxon>Sphingobacteriia</taxon>
        <taxon>Sphingobacteriales</taxon>
        <taxon>Sphingobacteriaceae</taxon>
        <taxon>Pedobacter</taxon>
    </lineage>
</organism>
<feature type="transmembrane region" description="Helical" evidence="4">
    <location>
        <begin position="33"/>
        <end position="55"/>
    </location>
</feature>
<proteinExistence type="predicted"/>
<evidence type="ECO:0000259" key="5">
    <source>
        <dbReference type="PROSITE" id="PS01124"/>
    </source>
</evidence>
<accession>A0A127V787</accession>
<gene>
    <name evidence="6" type="ORF">AY601_0263</name>
</gene>
<keyword evidence="4" id="KW-0472">Membrane</keyword>
<protein>
    <recommendedName>
        <fullName evidence="5">HTH araC/xylS-type domain-containing protein</fullName>
    </recommendedName>
</protein>
<feature type="transmembrane region" description="Helical" evidence="4">
    <location>
        <begin position="67"/>
        <end position="84"/>
    </location>
</feature>
<evidence type="ECO:0000256" key="1">
    <source>
        <dbReference type="ARBA" id="ARBA00023015"/>
    </source>
</evidence>
<dbReference type="GO" id="GO:0043565">
    <property type="term" value="F:sequence-specific DNA binding"/>
    <property type="evidence" value="ECO:0007669"/>
    <property type="project" value="InterPro"/>
</dbReference>
<evidence type="ECO:0000313" key="6">
    <source>
        <dbReference type="EMBL" id="AMP97232.1"/>
    </source>
</evidence>
<keyword evidence="4" id="KW-1133">Transmembrane helix</keyword>
<dbReference type="InterPro" id="IPR009057">
    <property type="entry name" value="Homeodomain-like_sf"/>
</dbReference>
<dbReference type="AlphaFoldDB" id="A0A127V787"/>
<dbReference type="EMBL" id="CP014504">
    <property type="protein sequence ID" value="AMP97232.1"/>
    <property type="molecule type" value="Genomic_DNA"/>
</dbReference>
<keyword evidence="4" id="KW-0812">Transmembrane</keyword>
<keyword evidence="7" id="KW-1185">Reference proteome</keyword>
<dbReference type="RefSeq" id="WP_198163581.1">
    <property type="nucleotide sequence ID" value="NZ_CP014504.1"/>
</dbReference>
<dbReference type="SMART" id="SM00342">
    <property type="entry name" value="HTH_ARAC"/>
    <property type="match status" value="1"/>
</dbReference>
<dbReference type="KEGG" id="pcm:AY601_0263"/>
<keyword evidence="2" id="KW-0238">DNA-binding</keyword>
<sequence length="353" mass="40592">MLSILLNYVAVCLIIQALIVFVEVSINFKRPVILKIIILLLTTGLAWRGIGSLYFSHYSYNRWIIETPQSLLVAAVISFFAYLYESKLKWHIISCGLLMIVTHIVCLAYFTFIVPVDPGIPLWNLPGAGDFVRLAKIIFASLIFVINLRIVLKILAKYKRKNIYFIQLRKWTLYLLTIELFTWISLLFNQYSQSQNSSLPNLCILILNFLTLLLLLFRPKFLNRSNLKIKLGNLFDKKTGDDLPEHLFIEVFFTDAFYLDKDASVETLKKRLNVSADVLSNFLYANYGSGLTDLTNKHRINYFIDLVNTGKFSNYTIDAIAQEAGFSSRFHLYKSFKRFHGGTPSDFIKSVTA</sequence>
<keyword evidence="3" id="KW-0804">Transcription</keyword>
<dbReference type="SUPFAM" id="SSF46689">
    <property type="entry name" value="Homeodomain-like"/>
    <property type="match status" value="1"/>
</dbReference>
<keyword evidence="1" id="KW-0805">Transcription regulation</keyword>
<dbReference type="PROSITE" id="PS01124">
    <property type="entry name" value="HTH_ARAC_FAMILY_2"/>
    <property type="match status" value="1"/>
</dbReference>
<feature type="transmembrane region" description="Helical" evidence="4">
    <location>
        <begin position="91"/>
        <end position="114"/>
    </location>
</feature>
<evidence type="ECO:0000256" key="3">
    <source>
        <dbReference type="ARBA" id="ARBA00023163"/>
    </source>
</evidence>
<dbReference type="Pfam" id="PF12833">
    <property type="entry name" value="HTH_18"/>
    <property type="match status" value="1"/>
</dbReference>
<dbReference type="GO" id="GO:0003700">
    <property type="term" value="F:DNA-binding transcription factor activity"/>
    <property type="evidence" value="ECO:0007669"/>
    <property type="project" value="InterPro"/>
</dbReference>
<feature type="transmembrane region" description="Helical" evidence="4">
    <location>
        <begin position="198"/>
        <end position="217"/>
    </location>
</feature>
<feature type="transmembrane region" description="Helical" evidence="4">
    <location>
        <begin position="134"/>
        <end position="152"/>
    </location>
</feature>
<dbReference type="PATRIC" id="fig|188932.3.peg.267"/>
<feature type="transmembrane region" description="Helical" evidence="4">
    <location>
        <begin position="173"/>
        <end position="192"/>
    </location>
</feature>